<dbReference type="Proteomes" id="UP000516764">
    <property type="component" value="Chromosome"/>
</dbReference>
<evidence type="ECO:0000313" key="3">
    <source>
        <dbReference type="Proteomes" id="UP000516764"/>
    </source>
</evidence>
<dbReference type="InterPro" id="IPR046495">
    <property type="entry name" value="DUF6588"/>
</dbReference>
<protein>
    <recommendedName>
        <fullName evidence="4">Outer membrane protein beta-barrel domain-containing protein</fullName>
    </recommendedName>
</protein>
<evidence type="ECO:0008006" key="4">
    <source>
        <dbReference type="Google" id="ProtNLM"/>
    </source>
</evidence>
<feature type="chain" id="PRO_5032291999" description="Outer membrane protein beta-barrel domain-containing protein" evidence="1">
    <location>
        <begin position="21"/>
        <end position="346"/>
    </location>
</feature>
<dbReference type="EMBL" id="CP061813">
    <property type="protein sequence ID" value="QOD60448.1"/>
    <property type="molecule type" value="Genomic_DNA"/>
</dbReference>
<proteinExistence type="predicted"/>
<organism evidence="2 3">
    <name type="scientific">Polaribacter haliotis</name>
    <dbReference type="NCBI Taxonomy" id="1888915"/>
    <lineage>
        <taxon>Bacteria</taxon>
        <taxon>Pseudomonadati</taxon>
        <taxon>Bacteroidota</taxon>
        <taxon>Flavobacteriia</taxon>
        <taxon>Flavobacteriales</taxon>
        <taxon>Flavobacteriaceae</taxon>
    </lineage>
</organism>
<dbReference type="AlphaFoldDB" id="A0A7L8AEJ8"/>
<keyword evidence="3" id="KW-1185">Reference proteome</keyword>
<feature type="signal peptide" evidence="1">
    <location>
        <begin position="1"/>
        <end position="20"/>
    </location>
</feature>
<keyword evidence="1" id="KW-0732">Signal</keyword>
<dbReference type="OrthoDB" id="9775382at2"/>
<sequence length="346" mass="38175">MKKYIFISFTLLLFVCNLKAQTGFESFLLADKNDSQQLIKAYFSPRINAFKSALNNGWYHTAKTHKPFGFDFSINLNSVVIPSNSKSFNLSGLSSINQPLGTVKTVSAVGLENSSIINVNTNINNESVSASFNAPEGNSGKYFSNTISTPIAQLNIGLSHNFDFMLRFMPEIKPNNNNESLNILGVGLKKEITNWFPSIKKLPLHISLLAAYTTMNVNYGVKDRELPSGNASGLETKNGLTAFNLNTFTLQTLVSYDWSSFNLYGGFAYNNSNASYKTLGEFKGQYEGNSNSITKNLDTTNSSKFNSNGFSSTLGARLSLRYLKIFSSYTLQEFSSFNLGVAISIK</sequence>
<dbReference type="Pfam" id="PF20230">
    <property type="entry name" value="DUF6588"/>
    <property type="match status" value="1"/>
</dbReference>
<evidence type="ECO:0000256" key="1">
    <source>
        <dbReference type="SAM" id="SignalP"/>
    </source>
</evidence>
<name>A0A7L8AEJ8_9FLAO</name>
<dbReference type="RefSeq" id="WP_088354499.1">
    <property type="nucleotide sequence ID" value="NZ_CP061813.1"/>
</dbReference>
<dbReference type="KEGG" id="phal:H9I45_14035"/>
<accession>A0A7L8AEJ8</accession>
<reference evidence="2 3" key="1">
    <citation type="journal article" date="2016" name="Int. J. Syst. Evol. Microbiol.">
        <title>Polaribacter haliotis sp. nov., isolated from the gut of abalone Haliotis discus hannai.</title>
        <authorList>
            <person name="Kim Y.O."/>
            <person name="Park I.S."/>
            <person name="Park S."/>
            <person name="Nam B.H."/>
            <person name="Park J.M."/>
            <person name="Kim D.G."/>
            <person name="Yoon J.H."/>
        </authorList>
    </citation>
    <scope>NUCLEOTIDE SEQUENCE [LARGE SCALE GENOMIC DNA]</scope>
    <source>
        <strain evidence="2 3">KCTC 52418</strain>
    </source>
</reference>
<evidence type="ECO:0000313" key="2">
    <source>
        <dbReference type="EMBL" id="QOD60448.1"/>
    </source>
</evidence>
<gene>
    <name evidence="2" type="ORF">H9I45_14035</name>
</gene>